<evidence type="ECO:0000256" key="3">
    <source>
        <dbReference type="ARBA" id="ARBA00022448"/>
    </source>
</evidence>
<evidence type="ECO:0000256" key="8">
    <source>
        <dbReference type="ARBA" id="ARBA00023136"/>
    </source>
</evidence>
<feature type="transmembrane region" description="Helical" evidence="11">
    <location>
        <begin position="103"/>
        <end position="126"/>
    </location>
</feature>
<evidence type="ECO:0000256" key="7">
    <source>
        <dbReference type="ARBA" id="ARBA00022989"/>
    </source>
</evidence>
<evidence type="ECO:0000256" key="2">
    <source>
        <dbReference type="ARBA" id="ARBA00011262"/>
    </source>
</evidence>
<feature type="transmembrane region" description="Helical" evidence="11">
    <location>
        <begin position="173"/>
        <end position="193"/>
    </location>
</feature>
<evidence type="ECO:0000256" key="6">
    <source>
        <dbReference type="ARBA" id="ARBA00022692"/>
    </source>
</evidence>
<evidence type="ECO:0000313" key="13">
    <source>
        <dbReference type="Proteomes" id="UP000594463"/>
    </source>
</evidence>
<dbReference type="Pfam" id="PF02653">
    <property type="entry name" value="BPD_transp_2"/>
    <property type="match status" value="1"/>
</dbReference>
<dbReference type="PANTHER" id="PTHR32196">
    <property type="entry name" value="ABC TRANSPORTER PERMEASE PROTEIN YPHD-RELATED-RELATED"/>
    <property type="match status" value="1"/>
</dbReference>
<reference evidence="12 13" key="1">
    <citation type="journal article" date="2021" name="Nat. Commun.">
        <title>Isolation of a member of the candidate phylum Atribacteria reveals a unique cell membrane structure.</title>
        <authorList>
            <person name="Taiki K."/>
            <person name="Nobu M.K."/>
            <person name="Kusada H."/>
            <person name="Meng X.-Y."/>
            <person name="Hosoki N."/>
            <person name="Uematsu K."/>
            <person name="Yoshioka H."/>
            <person name="Kamagata Y."/>
            <person name="Tamaki H."/>
        </authorList>
    </citation>
    <scope>NUCLEOTIDE SEQUENCE [LARGE SCALE GENOMIC DNA]</scope>
    <source>
        <strain evidence="12 13">RT761</strain>
    </source>
</reference>
<keyword evidence="5" id="KW-0997">Cell inner membrane</keyword>
<dbReference type="GO" id="GO:0022857">
    <property type="term" value="F:transmembrane transporter activity"/>
    <property type="evidence" value="ECO:0007669"/>
    <property type="project" value="InterPro"/>
</dbReference>
<name>A0A7T1AMS5_ATRLM</name>
<keyword evidence="8 11" id="KW-0472">Membrane</keyword>
<keyword evidence="3" id="KW-0813">Transport</keyword>
<feature type="transmembrane region" description="Helical" evidence="11">
    <location>
        <begin position="133"/>
        <end position="153"/>
    </location>
</feature>
<feature type="transmembrane region" description="Helical" evidence="11">
    <location>
        <begin position="22"/>
        <end position="43"/>
    </location>
</feature>
<keyword evidence="6 11" id="KW-0812">Transmembrane</keyword>
<comment type="subcellular location">
    <subcellularLocation>
        <location evidence="1">Cell membrane</location>
        <topology evidence="1">Multi-pass membrane protein</topology>
    </subcellularLocation>
</comment>
<dbReference type="RefSeq" id="WP_218111287.1">
    <property type="nucleotide sequence ID" value="NZ_CP065383.1"/>
</dbReference>
<evidence type="ECO:0000256" key="4">
    <source>
        <dbReference type="ARBA" id="ARBA00022475"/>
    </source>
</evidence>
<keyword evidence="7 11" id="KW-1133">Transmembrane helix</keyword>
<feature type="transmembrane region" description="Helical" evidence="11">
    <location>
        <begin position="306"/>
        <end position="323"/>
    </location>
</feature>
<dbReference type="CDD" id="cd06579">
    <property type="entry name" value="TM_PBP1_transp_AraH_like"/>
    <property type="match status" value="1"/>
</dbReference>
<dbReference type="GO" id="GO:0005886">
    <property type="term" value="C:plasma membrane"/>
    <property type="evidence" value="ECO:0007669"/>
    <property type="project" value="UniProtKB-SubCell"/>
</dbReference>
<protein>
    <recommendedName>
        <fullName evidence="10">Autoinducer 2 import system permease protein LsrD</fullName>
    </recommendedName>
</protein>
<proteinExistence type="predicted"/>
<evidence type="ECO:0000256" key="1">
    <source>
        <dbReference type="ARBA" id="ARBA00004651"/>
    </source>
</evidence>
<feature type="transmembrane region" description="Helical" evidence="11">
    <location>
        <begin position="278"/>
        <end position="300"/>
    </location>
</feature>
<accession>A0A7T1AMS5</accession>
<evidence type="ECO:0000256" key="5">
    <source>
        <dbReference type="ARBA" id="ARBA00022519"/>
    </source>
</evidence>
<evidence type="ECO:0000256" key="9">
    <source>
        <dbReference type="ARBA" id="ARBA00025439"/>
    </source>
</evidence>
<feature type="transmembrane region" description="Helical" evidence="11">
    <location>
        <begin position="55"/>
        <end position="77"/>
    </location>
</feature>
<keyword evidence="13" id="KW-1185">Reference proteome</keyword>
<dbReference type="AlphaFoldDB" id="A0A7T1AMS5"/>
<evidence type="ECO:0000256" key="11">
    <source>
        <dbReference type="SAM" id="Phobius"/>
    </source>
</evidence>
<gene>
    <name evidence="12" type="primary">alsC_2</name>
    <name evidence="12" type="ORF">RT761_02018</name>
</gene>
<evidence type="ECO:0000313" key="12">
    <source>
        <dbReference type="EMBL" id="QPM68794.1"/>
    </source>
</evidence>
<comment type="function">
    <text evidence="9">Part of the ABC transporter complex LsrABCD involved in autoinducer 2 (AI-2) import. Probably responsible for the translocation of the substrate across the membrane.</text>
</comment>
<dbReference type="PANTHER" id="PTHR32196:SF71">
    <property type="entry name" value="AUTOINDUCER 2 IMPORT SYSTEM PERMEASE PROTEIN LSRD"/>
    <property type="match status" value="1"/>
</dbReference>
<keyword evidence="4" id="KW-1003">Cell membrane</keyword>
<organism evidence="12 13">
    <name type="scientific">Atribacter laminatus</name>
    <dbReference type="NCBI Taxonomy" id="2847778"/>
    <lineage>
        <taxon>Bacteria</taxon>
        <taxon>Pseudomonadati</taxon>
        <taxon>Atribacterota</taxon>
        <taxon>Atribacteria</taxon>
        <taxon>Atribacterales</taxon>
        <taxon>Atribacteraceae</taxon>
        <taxon>Atribacter</taxon>
    </lineage>
</organism>
<dbReference type="EMBL" id="CP065383">
    <property type="protein sequence ID" value="QPM68794.1"/>
    <property type="molecule type" value="Genomic_DNA"/>
</dbReference>
<dbReference type="Proteomes" id="UP000594463">
    <property type="component" value="Chromosome"/>
</dbReference>
<sequence>MGVELNRPKSIPLIIFEKYKKVVVAFILIILLFVLGEIILSNFLRVDQVLLTLKLASFTAFFALCQMIVIAAGGGGLDLSVGYMATMTAVFTASMMDGQNGNLWLAIIVALAFGIAVGLSNGLLTAYLKLPPLVVTMAMANILQGIINVYTAGRNITGKPSPVLTIIAAKSTGSFPNVVFILITLTILVMIVLNKTKLGMILFGVGSNERTAYLSGFNVKLVRCIAFTISGVLASLIGLLLIGNMGIAFKDMGSNYVMPSIAAAVVGGVSLTGGDGNYFGVILGAIFLQTLTNLLIAMGWGDAGKWLGFGIVLFALLIVYVSNRRTR</sequence>
<feature type="transmembrane region" description="Helical" evidence="11">
    <location>
        <begin position="253"/>
        <end position="271"/>
    </location>
</feature>
<feature type="transmembrane region" description="Helical" evidence="11">
    <location>
        <begin position="224"/>
        <end position="247"/>
    </location>
</feature>
<evidence type="ECO:0000256" key="10">
    <source>
        <dbReference type="ARBA" id="ARBA00039381"/>
    </source>
</evidence>
<comment type="subunit">
    <text evidence="2">The complex is composed of two ATP-binding proteins (LsrA), two transmembrane proteins (LsrC and LsrD) and a solute-binding protein (LsrB).</text>
</comment>
<dbReference type="KEGG" id="alam:RT761_02018"/>
<dbReference type="InterPro" id="IPR001851">
    <property type="entry name" value="ABC_transp_permease"/>
</dbReference>